<reference evidence="1 2" key="1">
    <citation type="journal article" date="2011" name="BMC Genomics">
        <title>Genome sequencing reveals diversification of virulence factor content and possible host adaptation in distinct subpopulations of Salmonella enterica.</title>
        <authorList>
            <person name="den Bakker H.C."/>
            <person name="Moreno Switt A.I."/>
            <person name="Govoni G."/>
            <person name="Cummings C.A."/>
            <person name="Ranieri M.L."/>
            <person name="Degoricija L."/>
            <person name="Hoelzer K."/>
            <person name="Rodriguez-Rivera L.D."/>
            <person name="Brown S."/>
            <person name="Bolchacova E."/>
            <person name="Furtado M.R."/>
            <person name="Wiedmann M."/>
        </authorList>
    </citation>
    <scope>NUCLEOTIDE SEQUENCE [LARGE SCALE GENOMIC DNA]</scope>
    <source>
        <strain evidence="1 2">R8-3404</strain>
    </source>
</reference>
<sequence length="48" mass="5742">ALSGLHRLRRPGKRPRYRAKTLHRRAINFHNLVVSRLNKAQRIWVKLS</sequence>
<gene>
    <name evidence="1" type="ORF">LTSEUGA_5162</name>
</gene>
<feature type="non-terminal residue" evidence="1">
    <location>
        <position position="1"/>
    </location>
</feature>
<dbReference type="EMBL" id="AFCV01001299">
    <property type="protein sequence ID" value="EHC86230.1"/>
    <property type="molecule type" value="Genomic_DNA"/>
</dbReference>
<name>A0A6C8GWV2_SALET</name>
<dbReference type="Proteomes" id="UP000003915">
    <property type="component" value="Unassembled WGS sequence"/>
</dbReference>
<evidence type="ECO:0000313" key="2">
    <source>
        <dbReference type="Proteomes" id="UP000003915"/>
    </source>
</evidence>
<evidence type="ECO:0000313" key="1">
    <source>
        <dbReference type="EMBL" id="EHC86230.1"/>
    </source>
</evidence>
<proteinExistence type="predicted"/>
<organism evidence="1 2">
    <name type="scientific">Salmonella enterica subsp. enterica serovar Uganda str. R8-3404</name>
    <dbReference type="NCBI Taxonomy" id="913083"/>
    <lineage>
        <taxon>Bacteria</taxon>
        <taxon>Pseudomonadati</taxon>
        <taxon>Pseudomonadota</taxon>
        <taxon>Gammaproteobacteria</taxon>
        <taxon>Enterobacterales</taxon>
        <taxon>Enterobacteriaceae</taxon>
        <taxon>Salmonella</taxon>
    </lineage>
</organism>
<accession>A0A6C8GWV2</accession>
<dbReference type="AlphaFoldDB" id="A0A6C8GWV2"/>
<protein>
    <submittedName>
        <fullName evidence="1">Uncharacterized protein</fullName>
    </submittedName>
</protein>
<comment type="caution">
    <text evidence="1">The sequence shown here is derived from an EMBL/GenBank/DDBJ whole genome shotgun (WGS) entry which is preliminary data.</text>
</comment>